<evidence type="ECO:0000313" key="2">
    <source>
        <dbReference type="Proteomes" id="UP000198781"/>
    </source>
</evidence>
<reference evidence="1 2" key="1">
    <citation type="submission" date="2016-10" db="EMBL/GenBank/DDBJ databases">
        <authorList>
            <person name="de Groot N.N."/>
        </authorList>
    </citation>
    <scope>NUCLEOTIDE SEQUENCE [LARGE SCALE GENOMIC DNA]</scope>
    <source>
        <strain evidence="1 2">DSM 16619</strain>
    </source>
</reference>
<dbReference type="EMBL" id="FMZC01000012">
    <property type="protein sequence ID" value="SDE07501.1"/>
    <property type="molecule type" value="Genomic_DNA"/>
</dbReference>
<keyword evidence="2" id="KW-1185">Reference proteome</keyword>
<evidence type="ECO:0000313" key="1">
    <source>
        <dbReference type="EMBL" id="SDE07501.1"/>
    </source>
</evidence>
<dbReference type="Proteomes" id="UP000198781">
    <property type="component" value="Unassembled WGS sequence"/>
</dbReference>
<dbReference type="RefSeq" id="WP_092744951.1">
    <property type="nucleotide sequence ID" value="NZ_FMZC01000012.1"/>
</dbReference>
<organism evidence="1 2">
    <name type="scientific">Paracidovorax valerianellae</name>
    <dbReference type="NCBI Taxonomy" id="187868"/>
    <lineage>
        <taxon>Bacteria</taxon>
        <taxon>Pseudomonadati</taxon>
        <taxon>Pseudomonadota</taxon>
        <taxon>Betaproteobacteria</taxon>
        <taxon>Burkholderiales</taxon>
        <taxon>Comamonadaceae</taxon>
        <taxon>Paracidovorax</taxon>
    </lineage>
</organism>
<accession>A0A1G6ZYC6</accession>
<sequence length="219" mass="25898">MSNFPQRVRDNILPLSENATVAEAFDEWVFAEETIDHEQCIEVCQLCEQEDLRYHFLIENELNRNQLWVGSQCILRFEVGVLEEGKRLSPQDAKKKLSRVYQKMRFDACIRALERLVARENNEILTNAWIYYRKNGNLTPKYAFVVLWRLQLHKIDHSPTFFKVSLKTDRHKAHLSDMEISRVHLIWPALSSSQRDMAKRFGHVPPSNLDCVLDRYESY</sequence>
<gene>
    <name evidence="1" type="ORF">SAMN05192589_1121</name>
</gene>
<proteinExistence type="predicted"/>
<dbReference type="AlphaFoldDB" id="A0A1G6ZYC6"/>
<protein>
    <submittedName>
        <fullName evidence="1">Uncharacterized protein</fullName>
    </submittedName>
</protein>
<name>A0A1G6ZYC6_9BURK</name>
<dbReference type="OrthoDB" id="2318182at2"/>